<dbReference type="GO" id="GO:0005634">
    <property type="term" value="C:nucleus"/>
    <property type="evidence" value="ECO:0007669"/>
    <property type="project" value="TreeGrafter"/>
</dbReference>
<dbReference type="InterPro" id="IPR017920">
    <property type="entry name" value="COMM"/>
</dbReference>
<dbReference type="InterPro" id="IPR037357">
    <property type="entry name" value="COMMD5"/>
</dbReference>
<sequence length="235" mass="26560">MSIIKVVGTGLGGNIDRTLFVGPVIPPEIRSMSKIVSDIDKKNFRKILHSVVSGFTFSDKVKDESLFLEENSKERIQLDFKQLSSNKIDEEGLRIIHTGLHTLLSCAFRKPSGALKVDVFKEDLAELNIPSDFISDLETVVYGAKRSEIDTSMLACRPSLPKLESFRWRVDTTISTSVLNRVLEPYLFVELILSNGEVSTFEVPLTKFQELRYNVSYVLKEMEALEKKSILRLAD</sequence>
<evidence type="ECO:0000259" key="3">
    <source>
        <dbReference type="PROSITE" id="PS51269"/>
    </source>
</evidence>
<dbReference type="AlphaFoldDB" id="A0A0L8HZG6"/>
<dbReference type="OrthoDB" id="203754at2759"/>
<dbReference type="Pfam" id="PF07258">
    <property type="entry name" value="COMM_domain"/>
    <property type="match status" value="1"/>
</dbReference>
<evidence type="ECO:0000313" key="4">
    <source>
        <dbReference type="EMBL" id="KOF94165.1"/>
    </source>
</evidence>
<evidence type="ECO:0000256" key="1">
    <source>
        <dbReference type="ARBA" id="ARBA00016556"/>
    </source>
</evidence>
<dbReference type="OMA" id="IQRTKFN"/>
<gene>
    <name evidence="4" type="ORF">OCBIM_22002645mg</name>
</gene>
<dbReference type="PANTHER" id="PTHR15666:SF1">
    <property type="entry name" value="COMM DOMAIN-CONTAINING PROTEIN 5"/>
    <property type="match status" value="1"/>
</dbReference>
<dbReference type="PROSITE" id="PS51269">
    <property type="entry name" value="COMM"/>
    <property type="match status" value="1"/>
</dbReference>
<dbReference type="PANTHER" id="PTHR15666">
    <property type="entry name" value="COMM DOMAIN CONTAINING PROTEIN 5"/>
    <property type="match status" value="1"/>
</dbReference>
<protein>
    <recommendedName>
        <fullName evidence="1">COMM domain-containing protein 5</fullName>
    </recommendedName>
</protein>
<proteinExistence type="inferred from homology"/>
<organism evidence="4">
    <name type="scientific">Octopus bimaculoides</name>
    <name type="common">California two-spotted octopus</name>
    <dbReference type="NCBI Taxonomy" id="37653"/>
    <lineage>
        <taxon>Eukaryota</taxon>
        <taxon>Metazoa</taxon>
        <taxon>Spiralia</taxon>
        <taxon>Lophotrochozoa</taxon>
        <taxon>Mollusca</taxon>
        <taxon>Cephalopoda</taxon>
        <taxon>Coleoidea</taxon>
        <taxon>Octopodiformes</taxon>
        <taxon>Octopoda</taxon>
        <taxon>Incirrata</taxon>
        <taxon>Octopodidae</taxon>
        <taxon>Octopus</taxon>
    </lineage>
</organism>
<accession>A0A0L8HZG6</accession>
<reference evidence="4" key="1">
    <citation type="submission" date="2015-07" db="EMBL/GenBank/DDBJ databases">
        <title>MeaNS - Measles Nucleotide Surveillance Program.</title>
        <authorList>
            <person name="Tran T."/>
            <person name="Druce J."/>
        </authorList>
    </citation>
    <scope>NUCLEOTIDE SEQUENCE</scope>
    <source>
        <strain evidence="4">UCB-OBI-ISO-001</strain>
        <tissue evidence="4">Gonad</tissue>
    </source>
</reference>
<dbReference type="STRING" id="37653.A0A0L8HZG6"/>
<dbReference type="EMBL" id="KQ417023">
    <property type="protein sequence ID" value="KOF94165.1"/>
    <property type="molecule type" value="Genomic_DNA"/>
</dbReference>
<feature type="domain" description="COMM" evidence="3">
    <location>
        <begin position="162"/>
        <end position="226"/>
    </location>
</feature>
<evidence type="ECO:0000256" key="2">
    <source>
        <dbReference type="ARBA" id="ARBA00093452"/>
    </source>
</evidence>
<comment type="similarity">
    <text evidence="2">Belongs to the COMM domain-containing protein 5 family.</text>
</comment>
<name>A0A0L8HZG6_OCTBM</name>